<name>A0A8T0E4S1_ARGBR</name>
<evidence type="ECO:0000313" key="2">
    <source>
        <dbReference type="EMBL" id="KAF8765259.1"/>
    </source>
</evidence>
<dbReference type="AlphaFoldDB" id="A0A8T0E4S1"/>
<proteinExistence type="predicted"/>
<comment type="caution">
    <text evidence="2">The sequence shown here is derived from an EMBL/GenBank/DDBJ whole genome shotgun (WGS) entry which is preliminary data.</text>
</comment>
<reference evidence="2" key="2">
    <citation type="submission" date="2020-06" db="EMBL/GenBank/DDBJ databases">
        <authorList>
            <person name="Sheffer M."/>
        </authorList>
    </citation>
    <scope>NUCLEOTIDE SEQUENCE</scope>
</reference>
<keyword evidence="3" id="KW-1185">Reference proteome</keyword>
<organism evidence="2 3">
    <name type="scientific">Argiope bruennichi</name>
    <name type="common">Wasp spider</name>
    <name type="synonym">Aranea bruennichi</name>
    <dbReference type="NCBI Taxonomy" id="94029"/>
    <lineage>
        <taxon>Eukaryota</taxon>
        <taxon>Metazoa</taxon>
        <taxon>Ecdysozoa</taxon>
        <taxon>Arthropoda</taxon>
        <taxon>Chelicerata</taxon>
        <taxon>Arachnida</taxon>
        <taxon>Araneae</taxon>
        <taxon>Araneomorphae</taxon>
        <taxon>Entelegynae</taxon>
        <taxon>Araneoidea</taxon>
        <taxon>Araneidae</taxon>
        <taxon>Argiope</taxon>
    </lineage>
</organism>
<accession>A0A8T0E4S1</accession>
<protein>
    <submittedName>
        <fullName evidence="2">Uncharacterized protein</fullName>
    </submittedName>
</protein>
<reference evidence="2" key="1">
    <citation type="journal article" date="2020" name="bioRxiv">
        <title>Chromosome-level reference genome of the European wasp spider Argiope bruennichi: a resource for studies on range expansion and evolutionary adaptation.</title>
        <authorList>
            <person name="Sheffer M.M."/>
            <person name="Hoppe A."/>
            <person name="Krehenwinkel H."/>
            <person name="Uhl G."/>
            <person name="Kuss A.W."/>
            <person name="Jensen L."/>
            <person name="Jensen C."/>
            <person name="Gillespie R.G."/>
            <person name="Hoff K.J."/>
            <person name="Prost S."/>
        </authorList>
    </citation>
    <scope>NUCLEOTIDE SEQUENCE</scope>
</reference>
<dbReference type="Proteomes" id="UP000807504">
    <property type="component" value="Unassembled WGS sequence"/>
</dbReference>
<gene>
    <name evidence="2" type="ORF">HNY73_023240</name>
</gene>
<evidence type="ECO:0000313" key="3">
    <source>
        <dbReference type="Proteomes" id="UP000807504"/>
    </source>
</evidence>
<feature type="compositionally biased region" description="Polar residues" evidence="1">
    <location>
        <begin position="140"/>
        <end position="150"/>
    </location>
</feature>
<sequence length="286" mass="31166">MRFLASSLPMPSHILQHPSHPLQLRISIQSQASCRGIPSSGPSVAEVPARVLTDSGCQKLLHQHHHIHLRGSQPPPVRKQRCSQQVPIHSPQRILCFLAASKRFLQCPYPRPIPLSSRQPSLASTFDNALSVRSIRSRSLQLRNQHSRQGQAAARHLVERPYSESQPEVLPDQVLRSSFLTPPPHPTSGKSKPQPVRQGSARASKGPSSPQAILCFPCSIKRFLSAFSSANSLSALAKRLSIRLQRKDTIGIGQCSSSVMPYSSLFSAVGRGASSARTANAVSNLQ</sequence>
<dbReference type="EMBL" id="JABXBU010002231">
    <property type="protein sequence ID" value="KAF8765259.1"/>
    <property type="molecule type" value="Genomic_DNA"/>
</dbReference>
<feature type="region of interest" description="Disordered" evidence="1">
    <location>
        <begin position="140"/>
        <end position="210"/>
    </location>
</feature>
<evidence type="ECO:0000256" key="1">
    <source>
        <dbReference type="SAM" id="MobiDB-lite"/>
    </source>
</evidence>